<protein>
    <recommendedName>
        <fullName evidence="3">Chitooligosaccharide deacetylase</fullName>
    </recommendedName>
    <alternativeName>
        <fullName evidence="5">Nodulation protein B</fullName>
    </alternativeName>
</protein>
<dbReference type="Pfam" id="PF01522">
    <property type="entry name" value="Polysacc_deac_1"/>
    <property type="match status" value="1"/>
</dbReference>
<gene>
    <name evidence="7" type="ORF">APE01nite_11600</name>
</gene>
<keyword evidence="4" id="KW-0732">Signal</keyword>
<dbReference type="GO" id="GO:0016810">
    <property type="term" value="F:hydrolase activity, acting on carbon-nitrogen (but not peptide) bonds"/>
    <property type="evidence" value="ECO:0007669"/>
    <property type="project" value="InterPro"/>
</dbReference>
<evidence type="ECO:0000313" key="8">
    <source>
        <dbReference type="Proteomes" id="UP000317730"/>
    </source>
</evidence>
<name>A0A4Y3TUB2_9PROT</name>
<dbReference type="InterPro" id="IPR051398">
    <property type="entry name" value="Polysacch_Deacetylase"/>
</dbReference>
<comment type="similarity">
    <text evidence="2">Belongs to the polysaccharide deacetylase family.</text>
</comment>
<dbReference type="InterPro" id="IPR002509">
    <property type="entry name" value="NODB_dom"/>
</dbReference>
<evidence type="ECO:0000313" key="7">
    <source>
        <dbReference type="EMBL" id="GEB85363.1"/>
    </source>
</evidence>
<evidence type="ECO:0000259" key="6">
    <source>
        <dbReference type="PROSITE" id="PS51677"/>
    </source>
</evidence>
<evidence type="ECO:0000256" key="3">
    <source>
        <dbReference type="ARBA" id="ARBA00020071"/>
    </source>
</evidence>
<organism evidence="7 8">
    <name type="scientific">Acetobacter peroxydans</name>
    <dbReference type="NCBI Taxonomy" id="104098"/>
    <lineage>
        <taxon>Bacteria</taxon>
        <taxon>Pseudomonadati</taxon>
        <taxon>Pseudomonadota</taxon>
        <taxon>Alphaproteobacteria</taxon>
        <taxon>Acetobacterales</taxon>
        <taxon>Acetobacteraceae</taxon>
        <taxon>Acetobacter</taxon>
    </lineage>
</organism>
<evidence type="ECO:0000256" key="1">
    <source>
        <dbReference type="ARBA" id="ARBA00003236"/>
    </source>
</evidence>
<comment type="caution">
    <text evidence="7">The sequence shown here is derived from an EMBL/GenBank/DDBJ whole genome shotgun (WGS) entry which is preliminary data.</text>
</comment>
<dbReference type="OrthoDB" id="9782872at2"/>
<comment type="function">
    <text evidence="1">Is involved in generating a small heat-stable compound (Nod), an acylated oligomer of N-acetylglucosamine, that stimulates mitosis in various plant protoplasts.</text>
</comment>
<dbReference type="CDD" id="cd10918">
    <property type="entry name" value="CE4_NodB_like_5s_6s"/>
    <property type="match status" value="1"/>
</dbReference>
<dbReference type="PANTHER" id="PTHR34216:SF7">
    <property type="entry name" value="POLY-BETA-1,6-N-ACETYL-D-GLUCOSAMINE N-DEACETYLASE"/>
    <property type="match status" value="1"/>
</dbReference>
<evidence type="ECO:0000256" key="4">
    <source>
        <dbReference type="ARBA" id="ARBA00022729"/>
    </source>
</evidence>
<sequence>MTAALPTATRHKVASCVVLLLLLFAPLRALGEGIPILAYHRFDPARAGPTTTTVPVFERQLDWLAAHGYTIVRLRDLFEGWQGRGPAVSGREAVLTVDDGHESVYTYLYPIIRQRHLPVTLFIYPSAISNAPYALTWEQLAEMENSGLVDIQSHTFWHPDFHKERAHRTPQDYRAFVDTQLSRSRAVLEKRLGQPVEMLAWPYGIVDPELEAAAARAGYIAGFAFSGGLARPGADAFAIPRIPVANQMPGSLFAGLLTEATSEK</sequence>
<feature type="domain" description="NodB homology" evidence="6">
    <location>
        <begin position="91"/>
        <end position="264"/>
    </location>
</feature>
<keyword evidence="8" id="KW-1185">Reference proteome</keyword>
<evidence type="ECO:0000256" key="5">
    <source>
        <dbReference type="ARBA" id="ARBA00032976"/>
    </source>
</evidence>
<dbReference type="Proteomes" id="UP000317730">
    <property type="component" value="Unassembled WGS sequence"/>
</dbReference>
<dbReference type="InterPro" id="IPR011330">
    <property type="entry name" value="Glyco_hydro/deAcase_b/a-brl"/>
</dbReference>
<proteinExistence type="inferred from homology"/>
<dbReference type="AlphaFoldDB" id="A0A4Y3TUB2"/>
<dbReference type="PROSITE" id="PS51677">
    <property type="entry name" value="NODB"/>
    <property type="match status" value="1"/>
</dbReference>
<dbReference type="PANTHER" id="PTHR34216">
    <property type="match status" value="1"/>
</dbReference>
<dbReference type="GO" id="GO:0005975">
    <property type="term" value="P:carbohydrate metabolic process"/>
    <property type="evidence" value="ECO:0007669"/>
    <property type="project" value="InterPro"/>
</dbReference>
<dbReference type="EMBL" id="BJMV01000005">
    <property type="protein sequence ID" value="GEB85363.1"/>
    <property type="molecule type" value="Genomic_DNA"/>
</dbReference>
<reference evidence="7 8" key="1">
    <citation type="submission" date="2019-06" db="EMBL/GenBank/DDBJ databases">
        <title>Whole genome shotgun sequence of Acetobacter peroxydans NBRC 13755.</title>
        <authorList>
            <person name="Hosoyama A."/>
            <person name="Uohara A."/>
            <person name="Ohji S."/>
            <person name="Ichikawa N."/>
        </authorList>
    </citation>
    <scope>NUCLEOTIDE SEQUENCE [LARGE SCALE GENOMIC DNA]</scope>
    <source>
        <strain evidence="7 8">NBRC 13755</strain>
    </source>
</reference>
<dbReference type="SUPFAM" id="SSF88713">
    <property type="entry name" value="Glycoside hydrolase/deacetylase"/>
    <property type="match status" value="1"/>
</dbReference>
<evidence type="ECO:0000256" key="2">
    <source>
        <dbReference type="ARBA" id="ARBA00010973"/>
    </source>
</evidence>
<dbReference type="Gene3D" id="3.20.20.370">
    <property type="entry name" value="Glycoside hydrolase/deacetylase"/>
    <property type="match status" value="1"/>
</dbReference>
<dbReference type="RefSeq" id="WP_141375556.1">
    <property type="nucleotide sequence ID" value="NZ_BAPL01000001.1"/>
</dbReference>
<accession>A0A4Y3TUB2</accession>